<dbReference type="Pfam" id="PF11578">
    <property type="entry name" value="DUF3237"/>
    <property type="match status" value="1"/>
</dbReference>
<evidence type="ECO:0000313" key="3">
    <source>
        <dbReference type="Proteomes" id="UP000826300"/>
    </source>
</evidence>
<name>A0A8G1EDC7_9RHOB</name>
<dbReference type="AlphaFoldDB" id="A0A8G1EDC7"/>
<comment type="similarity">
    <text evidence="1">Belongs to the UPF0311 family.</text>
</comment>
<dbReference type="EMBL" id="CP069370">
    <property type="protein sequence ID" value="QYZ70033.1"/>
    <property type="molecule type" value="Genomic_DNA"/>
</dbReference>
<dbReference type="HAMAP" id="MF_00775">
    <property type="entry name" value="UPF0311"/>
    <property type="match status" value="1"/>
</dbReference>
<dbReference type="KEGG" id="nsm:JO391_00350"/>
<evidence type="ECO:0000256" key="1">
    <source>
        <dbReference type="HAMAP-Rule" id="MF_00775"/>
    </source>
</evidence>
<dbReference type="InterPro" id="IPR020915">
    <property type="entry name" value="UPF0311"/>
</dbReference>
<dbReference type="Gene3D" id="2.40.160.20">
    <property type="match status" value="1"/>
</dbReference>
<dbReference type="PANTHER" id="PTHR37315:SF1">
    <property type="entry name" value="UPF0311 PROTEIN BLR7842"/>
    <property type="match status" value="1"/>
</dbReference>
<protein>
    <recommendedName>
        <fullName evidence="1">UPF0311 protein JO391_00350</fullName>
    </recommendedName>
</protein>
<dbReference type="Proteomes" id="UP000826300">
    <property type="component" value="Chromosome"/>
</dbReference>
<sequence>MTHFAEFRVQVGSPVILGNDGFGEARIVPILGGTVSGPGLVGTILPGGADEQRIRADGLTRIHARYVIRAEDGALIRVDSQGLRHAAPEVMAALMRGERVDPALVYFRTVIRFETAAAAHEALNRSLFLSEGQREPEAVVLRLTRF</sequence>
<gene>
    <name evidence="2" type="ORF">JO391_00350</name>
</gene>
<accession>A0A8G1EDC7</accession>
<reference evidence="2" key="1">
    <citation type="submission" date="2021-02" db="EMBL/GenBank/DDBJ databases">
        <title>Rhodobacter shimadae sp. nov., an aerobic anoxygenic phototrophic bacterium isolated from a hot spring.</title>
        <authorList>
            <person name="Muramatsu S."/>
            <person name="Haruta S."/>
            <person name="Hirose S."/>
            <person name="Hanada S."/>
        </authorList>
    </citation>
    <scope>NUCLEOTIDE SEQUENCE</scope>
    <source>
        <strain evidence="2">N10</strain>
    </source>
</reference>
<organism evidence="2 3">
    <name type="scientific">Neotabrizicola shimadae</name>
    <dbReference type="NCBI Taxonomy" id="2807096"/>
    <lineage>
        <taxon>Bacteria</taxon>
        <taxon>Pseudomonadati</taxon>
        <taxon>Pseudomonadota</taxon>
        <taxon>Alphaproteobacteria</taxon>
        <taxon>Rhodobacterales</taxon>
        <taxon>Paracoccaceae</taxon>
        <taxon>Neotabrizicola</taxon>
    </lineage>
</organism>
<proteinExistence type="inferred from homology"/>
<keyword evidence="3" id="KW-1185">Reference proteome</keyword>
<dbReference type="RefSeq" id="WP_220662249.1">
    <property type="nucleotide sequence ID" value="NZ_CP069370.1"/>
</dbReference>
<dbReference type="PANTHER" id="PTHR37315">
    <property type="entry name" value="UPF0311 PROTEIN BLR7842"/>
    <property type="match status" value="1"/>
</dbReference>
<evidence type="ECO:0000313" key="2">
    <source>
        <dbReference type="EMBL" id="QYZ70033.1"/>
    </source>
</evidence>